<keyword evidence="4" id="KW-1185">Reference proteome</keyword>
<dbReference type="NCBIfam" id="NF035944">
    <property type="entry name" value="PEPxxWA-CTERM"/>
    <property type="match status" value="1"/>
</dbReference>
<accession>A0ABT8Y9Y5</accession>
<reference evidence="3" key="1">
    <citation type="submission" date="2023-07" db="EMBL/GenBank/DDBJ databases">
        <authorList>
            <person name="Kim M."/>
        </authorList>
    </citation>
    <scope>NUCLEOTIDE SEQUENCE</scope>
    <source>
        <strain evidence="3">BIUV-7</strain>
    </source>
</reference>
<evidence type="ECO:0000256" key="1">
    <source>
        <dbReference type="SAM" id="SignalP"/>
    </source>
</evidence>
<gene>
    <name evidence="3" type="ORF">Q4F19_12195</name>
</gene>
<evidence type="ECO:0000259" key="2">
    <source>
        <dbReference type="Pfam" id="PF07589"/>
    </source>
</evidence>
<feature type="signal peptide" evidence="1">
    <location>
        <begin position="1"/>
        <end position="21"/>
    </location>
</feature>
<keyword evidence="1" id="KW-0732">Signal</keyword>
<evidence type="ECO:0000313" key="4">
    <source>
        <dbReference type="Proteomes" id="UP001169764"/>
    </source>
</evidence>
<dbReference type="Proteomes" id="UP001169764">
    <property type="component" value="Unassembled WGS sequence"/>
</dbReference>
<evidence type="ECO:0000313" key="3">
    <source>
        <dbReference type="EMBL" id="MDO6415143.1"/>
    </source>
</evidence>
<proteinExistence type="predicted"/>
<feature type="chain" id="PRO_5045723536" evidence="1">
    <location>
        <begin position="22"/>
        <end position="223"/>
    </location>
</feature>
<dbReference type="Pfam" id="PF07589">
    <property type="entry name" value="PEP-CTERM"/>
    <property type="match status" value="1"/>
</dbReference>
<feature type="domain" description="Ice-binding protein C-terminal" evidence="2">
    <location>
        <begin position="192"/>
        <end position="217"/>
    </location>
</feature>
<dbReference type="NCBIfam" id="TIGR02595">
    <property type="entry name" value="PEP_CTERM"/>
    <property type="match status" value="1"/>
</dbReference>
<dbReference type="EMBL" id="JAUOTP010000005">
    <property type="protein sequence ID" value="MDO6415143.1"/>
    <property type="molecule type" value="Genomic_DNA"/>
</dbReference>
<name>A0ABT8Y9Y5_9SPHN</name>
<dbReference type="RefSeq" id="WP_303542945.1">
    <property type="nucleotide sequence ID" value="NZ_JAUOTP010000005.1"/>
</dbReference>
<sequence length="223" mass="22504">MNKFAFAFLAPVMILASPASATITIAFQNAAVNGGAVTTVATDSGSGLASFTGAYGSFTTLVSAFGSPLLPQPILQTNGISVSSTIAGMLTVYVTQQNLTASTAGLTSSFTSNSFTGSAQSVVESTYYSASNELFGGTQLASALFTGIGTVVSTDALVGLSGPYSQTAKYVIAVGDGTASVNNTINLSAPAAVPEPATWAMMIVGFGAVGSTMRRRRTSVRFA</sequence>
<comment type="caution">
    <text evidence="3">The sequence shown here is derived from an EMBL/GenBank/DDBJ whole genome shotgun (WGS) entry which is preliminary data.</text>
</comment>
<organism evidence="3 4">
    <name type="scientific">Sphingomonas natans</name>
    <dbReference type="NCBI Taxonomy" id="3063330"/>
    <lineage>
        <taxon>Bacteria</taxon>
        <taxon>Pseudomonadati</taxon>
        <taxon>Pseudomonadota</taxon>
        <taxon>Alphaproteobacteria</taxon>
        <taxon>Sphingomonadales</taxon>
        <taxon>Sphingomonadaceae</taxon>
        <taxon>Sphingomonas</taxon>
    </lineage>
</organism>
<protein>
    <submittedName>
        <fullName evidence="3">PEPxxWA-CTERM sorting domain-containing protein</fullName>
    </submittedName>
</protein>
<dbReference type="InterPro" id="IPR013424">
    <property type="entry name" value="Ice-binding_C"/>
</dbReference>